<protein>
    <submittedName>
        <fullName evidence="1">DegV family protein</fullName>
    </submittedName>
</protein>
<comment type="caution">
    <text evidence="1">The sequence shown here is derived from an EMBL/GenBank/DDBJ whole genome shotgun (WGS) entry which is preliminary data.</text>
</comment>
<name>A0A2M7AY19_9BACT</name>
<dbReference type="InterPro" id="IPR003797">
    <property type="entry name" value="DegV"/>
</dbReference>
<gene>
    <name evidence="1" type="ORF">COS76_00300</name>
</gene>
<evidence type="ECO:0000313" key="2">
    <source>
        <dbReference type="Proteomes" id="UP000228775"/>
    </source>
</evidence>
<dbReference type="Gene3D" id="3.40.50.10170">
    <property type="match status" value="1"/>
</dbReference>
<accession>A0A2M7AY19</accession>
<dbReference type="PROSITE" id="PS51482">
    <property type="entry name" value="DEGV"/>
    <property type="match status" value="1"/>
</dbReference>
<dbReference type="AlphaFoldDB" id="A0A2M7AY19"/>
<organism evidence="1 2">
    <name type="scientific">Candidatus Portnoybacteria bacterium CG06_land_8_20_14_3_00_39_12</name>
    <dbReference type="NCBI Taxonomy" id="1974809"/>
    <lineage>
        <taxon>Bacteria</taxon>
        <taxon>Candidatus Portnoyibacteriota</taxon>
    </lineage>
</organism>
<dbReference type="Pfam" id="PF02645">
    <property type="entry name" value="DegV"/>
    <property type="match status" value="1"/>
</dbReference>
<sequence length="71" mass="7982">MDNKKPVGLVSDEACDLPKEIIAKYEIGIVPLNVAWPEIENIPGENMFQKIRELEKRGDKSFAKTSQPSPK</sequence>
<proteinExistence type="predicted"/>
<dbReference type="Proteomes" id="UP000228775">
    <property type="component" value="Unassembled WGS sequence"/>
</dbReference>
<feature type="non-terminal residue" evidence="1">
    <location>
        <position position="71"/>
    </location>
</feature>
<dbReference type="EMBL" id="PEVY01000006">
    <property type="protein sequence ID" value="PIU75522.1"/>
    <property type="molecule type" value="Genomic_DNA"/>
</dbReference>
<reference evidence="2" key="1">
    <citation type="submission" date="2017-09" db="EMBL/GenBank/DDBJ databases">
        <title>Depth-based differentiation of microbial function through sediment-hosted aquifers and enrichment of novel symbionts in the deep terrestrial subsurface.</title>
        <authorList>
            <person name="Probst A.J."/>
            <person name="Ladd B."/>
            <person name="Jarett J.K."/>
            <person name="Geller-Mcgrath D.E."/>
            <person name="Sieber C.M.K."/>
            <person name="Emerson J.B."/>
            <person name="Anantharaman K."/>
            <person name="Thomas B.C."/>
            <person name="Malmstrom R."/>
            <person name="Stieglmeier M."/>
            <person name="Klingl A."/>
            <person name="Woyke T."/>
            <person name="Ryan C.M."/>
            <person name="Banfield J.F."/>
        </authorList>
    </citation>
    <scope>NUCLEOTIDE SEQUENCE [LARGE SCALE GENOMIC DNA]</scope>
</reference>
<dbReference type="SUPFAM" id="SSF82549">
    <property type="entry name" value="DAK1/DegV-like"/>
    <property type="match status" value="1"/>
</dbReference>
<evidence type="ECO:0000313" key="1">
    <source>
        <dbReference type="EMBL" id="PIU75522.1"/>
    </source>
</evidence>